<name>A0A914MLD4_MELIC</name>
<evidence type="ECO:0000313" key="1">
    <source>
        <dbReference type="Proteomes" id="UP000887563"/>
    </source>
</evidence>
<accession>A0A914MLD4</accession>
<dbReference type="Proteomes" id="UP000887563">
    <property type="component" value="Unplaced"/>
</dbReference>
<sequence>MEVNKMEIVEETFWKCFIKTRHHIPSNNNQNMREKLVGKDLILALHILLNNVKIFHQMFFLLDLLHCINYILKCFKSRTNFSTKSSFAMAD</sequence>
<organism evidence="1 2">
    <name type="scientific">Meloidogyne incognita</name>
    <name type="common">Southern root-knot nematode worm</name>
    <name type="synonym">Oxyuris incognita</name>
    <dbReference type="NCBI Taxonomy" id="6306"/>
    <lineage>
        <taxon>Eukaryota</taxon>
        <taxon>Metazoa</taxon>
        <taxon>Ecdysozoa</taxon>
        <taxon>Nematoda</taxon>
        <taxon>Chromadorea</taxon>
        <taxon>Rhabditida</taxon>
        <taxon>Tylenchina</taxon>
        <taxon>Tylenchomorpha</taxon>
        <taxon>Tylenchoidea</taxon>
        <taxon>Meloidogynidae</taxon>
        <taxon>Meloidogyninae</taxon>
        <taxon>Meloidogyne</taxon>
        <taxon>Meloidogyne incognita group</taxon>
    </lineage>
</organism>
<protein>
    <submittedName>
        <fullName evidence="2">Ovule protein</fullName>
    </submittedName>
</protein>
<keyword evidence="1" id="KW-1185">Reference proteome</keyword>
<reference evidence="2" key="1">
    <citation type="submission" date="2022-11" db="UniProtKB">
        <authorList>
            <consortium name="WormBaseParasite"/>
        </authorList>
    </citation>
    <scope>IDENTIFICATION</scope>
</reference>
<dbReference type="AlphaFoldDB" id="A0A914MLD4"/>
<proteinExistence type="predicted"/>
<evidence type="ECO:0000313" key="2">
    <source>
        <dbReference type="WBParaSite" id="Minc3s01944g27350"/>
    </source>
</evidence>
<dbReference type="WBParaSite" id="Minc3s01944g27350">
    <property type="protein sequence ID" value="Minc3s01944g27350"/>
    <property type="gene ID" value="Minc3s01944g27350"/>
</dbReference>